<reference evidence="1 2" key="1">
    <citation type="submission" date="2024-01" db="EMBL/GenBank/DDBJ databases">
        <title>The complete chloroplast genome sequence of Lithospermum erythrorhizon: insights into the phylogenetic relationship among Boraginaceae species and the maternal lineages of purple gromwells.</title>
        <authorList>
            <person name="Okada T."/>
            <person name="Watanabe K."/>
        </authorList>
    </citation>
    <scope>NUCLEOTIDE SEQUENCE [LARGE SCALE GENOMIC DNA]</scope>
</reference>
<comment type="caution">
    <text evidence="1">The sequence shown here is derived from an EMBL/GenBank/DDBJ whole genome shotgun (WGS) entry which is preliminary data.</text>
</comment>
<sequence length="138" mass="15357">MTGGSNQRSSYNQTRPKSPVLLVDPETLAFCRLYTTLGAEISMGDLHFTPHHDPFANMELPQEVVENISRTLNDAPESEYMEVLSLIRKPLTRIRLQNLPPHPPPLFLLLGQVSLKVGHPLLTQLILLPLTLLSSGNP</sequence>
<keyword evidence="2" id="KW-1185">Reference proteome</keyword>
<accession>A0AAV3NLY3</accession>
<evidence type="ECO:0000313" key="2">
    <source>
        <dbReference type="Proteomes" id="UP001454036"/>
    </source>
</evidence>
<proteinExistence type="predicted"/>
<organism evidence="1 2">
    <name type="scientific">Lithospermum erythrorhizon</name>
    <name type="common">Purple gromwell</name>
    <name type="synonym">Lithospermum officinale var. erythrorhizon</name>
    <dbReference type="NCBI Taxonomy" id="34254"/>
    <lineage>
        <taxon>Eukaryota</taxon>
        <taxon>Viridiplantae</taxon>
        <taxon>Streptophyta</taxon>
        <taxon>Embryophyta</taxon>
        <taxon>Tracheophyta</taxon>
        <taxon>Spermatophyta</taxon>
        <taxon>Magnoliopsida</taxon>
        <taxon>eudicotyledons</taxon>
        <taxon>Gunneridae</taxon>
        <taxon>Pentapetalae</taxon>
        <taxon>asterids</taxon>
        <taxon>lamiids</taxon>
        <taxon>Boraginales</taxon>
        <taxon>Boraginaceae</taxon>
        <taxon>Boraginoideae</taxon>
        <taxon>Lithospermeae</taxon>
        <taxon>Lithospermum</taxon>
    </lineage>
</organism>
<gene>
    <name evidence="1" type="ORF">LIER_42598</name>
</gene>
<evidence type="ECO:0000313" key="1">
    <source>
        <dbReference type="EMBL" id="GAA0139948.1"/>
    </source>
</evidence>
<name>A0AAV3NLY3_LITER</name>
<protein>
    <submittedName>
        <fullName evidence="1">Uncharacterized protein</fullName>
    </submittedName>
</protein>
<dbReference type="Proteomes" id="UP001454036">
    <property type="component" value="Unassembled WGS sequence"/>
</dbReference>
<dbReference type="AlphaFoldDB" id="A0AAV3NLY3"/>
<dbReference type="EMBL" id="BAABME010030151">
    <property type="protein sequence ID" value="GAA0139948.1"/>
    <property type="molecule type" value="Genomic_DNA"/>
</dbReference>